<dbReference type="AlphaFoldDB" id="A0A1W6ZEV9"/>
<reference evidence="1 2" key="1">
    <citation type="submission" date="2017-05" db="EMBL/GenBank/DDBJ databases">
        <title>Complete and WGS of Bordetella genogroups.</title>
        <authorList>
            <person name="Spilker T."/>
            <person name="LiPuma J."/>
        </authorList>
    </citation>
    <scope>NUCLEOTIDE SEQUENCE [LARGE SCALE GENOMIC DNA]</scope>
    <source>
        <strain evidence="1 2">AU7206</strain>
    </source>
</reference>
<proteinExistence type="predicted"/>
<dbReference type="EMBL" id="CP021111">
    <property type="protein sequence ID" value="ARP95881.1"/>
    <property type="molecule type" value="Genomic_DNA"/>
</dbReference>
<dbReference type="Proteomes" id="UP000194161">
    <property type="component" value="Chromosome"/>
</dbReference>
<name>A0A1W6ZEV9_9BORD</name>
<protein>
    <recommendedName>
        <fullName evidence="3">Toxin CptA</fullName>
    </recommendedName>
</protein>
<dbReference type="STRING" id="463040.CAL15_16750"/>
<evidence type="ECO:0008006" key="3">
    <source>
        <dbReference type="Google" id="ProtNLM"/>
    </source>
</evidence>
<accession>A0A1W6ZEV9</accession>
<organism evidence="1 2">
    <name type="scientific">Bordetella genomosp. 13</name>
    <dbReference type="NCBI Taxonomy" id="463040"/>
    <lineage>
        <taxon>Bacteria</taxon>
        <taxon>Pseudomonadati</taxon>
        <taxon>Pseudomonadota</taxon>
        <taxon>Betaproteobacteria</taxon>
        <taxon>Burkholderiales</taxon>
        <taxon>Alcaligenaceae</taxon>
        <taxon>Bordetella</taxon>
    </lineage>
</organism>
<evidence type="ECO:0000313" key="2">
    <source>
        <dbReference type="Proteomes" id="UP000194161"/>
    </source>
</evidence>
<dbReference type="KEGG" id="bgm:CAL15_16750"/>
<sequence length="162" mass="16658">MSGSNPSSAWQLRLPVTPPASQGALRAVAAAVAAGCAAWSAMLLDAPGWLAAALPVAGAGVAWAHARRNRPVPVGGVRASADPAAWSVLLESGWREARLVGCRRGPFWLALAFRLDDAGAGSALPRQAGVTVWQPGLSAAAWRRLCILGQRAAMARAHARAA</sequence>
<dbReference type="OrthoDB" id="8640499at2"/>
<evidence type="ECO:0000313" key="1">
    <source>
        <dbReference type="EMBL" id="ARP95881.1"/>
    </source>
</evidence>
<gene>
    <name evidence="1" type="ORF">CAL15_16750</name>
</gene>
<keyword evidence="2" id="KW-1185">Reference proteome</keyword>
<dbReference type="RefSeq" id="WP_086079642.1">
    <property type="nucleotide sequence ID" value="NZ_CP021111.1"/>
</dbReference>